<evidence type="ECO:0000313" key="1">
    <source>
        <dbReference type="EMBL" id="RTE84724.1"/>
    </source>
</evidence>
<organism evidence="1 2">
    <name type="scientific">Fusarium euwallaceae</name>
    <dbReference type="NCBI Taxonomy" id="1147111"/>
    <lineage>
        <taxon>Eukaryota</taxon>
        <taxon>Fungi</taxon>
        <taxon>Dikarya</taxon>
        <taxon>Ascomycota</taxon>
        <taxon>Pezizomycotina</taxon>
        <taxon>Sordariomycetes</taxon>
        <taxon>Hypocreomycetidae</taxon>
        <taxon>Hypocreales</taxon>
        <taxon>Nectriaceae</taxon>
        <taxon>Fusarium</taxon>
        <taxon>Fusarium solani species complex</taxon>
    </lineage>
</organism>
<protein>
    <submittedName>
        <fullName evidence="1">Uncharacterized protein</fullName>
    </submittedName>
</protein>
<accession>A0A430MA18</accession>
<dbReference type="Proteomes" id="UP000287124">
    <property type="component" value="Unassembled WGS sequence"/>
</dbReference>
<keyword evidence="2" id="KW-1185">Reference proteome</keyword>
<comment type="caution">
    <text evidence="1">The sequence shown here is derived from an EMBL/GenBank/DDBJ whole genome shotgun (WGS) entry which is preliminary data.</text>
</comment>
<evidence type="ECO:0000313" key="2">
    <source>
        <dbReference type="Proteomes" id="UP000287124"/>
    </source>
</evidence>
<dbReference type="AlphaFoldDB" id="A0A430MA18"/>
<proteinExistence type="predicted"/>
<name>A0A430MA18_9HYPO</name>
<gene>
    <name evidence="1" type="ORF">BHE90_000719</name>
</gene>
<reference evidence="1 2" key="1">
    <citation type="submission" date="2017-06" db="EMBL/GenBank/DDBJ databases">
        <title>Comparative genomic analysis of Ambrosia Fusariam Clade fungi.</title>
        <authorList>
            <person name="Stajich J.E."/>
            <person name="Carrillo J."/>
            <person name="Kijimoto T."/>
            <person name="Eskalen A."/>
            <person name="O'Donnell K."/>
            <person name="Kasson M."/>
        </authorList>
    </citation>
    <scope>NUCLEOTIDE SEQUENCE [LARGE SCALE GENOMIC DNA]</scope>
    <source>
        <strain evidence="1 2">UCR1854</strain>
    </source>
</reference>
<sequence length="63" mass="7460">MWFFFPETNGKSLEDIAEVFGDNIVLEHDKLENIHRHFKESHYREETLVDQIDPEKSTSVHCA</sequence>
<dbReference type="EMBL" id="MIKF01000005">
    <property type="protein sequence ID" value="RTE84724.1"/>
    <property type="molecule type" value="Genomic_DNA"/>
</dbReference>